<dbReference type="EMBL" id="JAHCQH010000016">
    <property type="protein sequence ID" value="MBS9477737.1"/>
    <property type="molecule type" value="Genomic_DNA"/>
</dbReference>
<dbReference type="Proteomes" id="UP001166585">
    <property type="component" value="Unassembled WGS sequence"/>
</dbReference>
<feature type="region of interest" description="Disordered" evidence="1">
    <location>
        <begin position="476"/>
        <end position="511"/>
    </location>
</feature>
<keyword evidence="3" id="KW-1185">Reference proteome</keyword>
<sequence length="511" mass="55870">MAANWIDRALASVAPGAARKRLLERQAFEKLARAYDGAAVGRRTDGWRSSSSSADSEIASGASRLRDRMRDLTRNNPHAAKAVAVLVNNIVGAGIRPRAATGTDALDNRINELWEPWAARSDADGLADFHGLTTLAVREMIEGGDVFVRRRIRRTEDKLPVPLQLQLLEADHLDDTKIGALPDGGRIVRGIEYDAIGRRRAYWLFPDHPGDTSVPLSRSLTSARVPADGIAHLFERQRVQSRGVPWGAPAMRAMRDLDDWTNAELVRKKTEACLVGVVLGADEADQGVAPTVVDAEGKTIEQFEPGLIAYARGGKDIKFNQPASTAGVSEWLRAQLHIIAAGYRVPYELLTGDLSQVNYSSLRGGLVEFRRMVDALQWQLVIPGFCEPVWRWFTEAAWVAGLIPNPVVKVEWQPPRFDAVDPLKDAQADLLMLRSGTMTLAQAIARQGYDPASQLGEIAEMNALLDRLKIVLDSDPRMMTKAGTAQPDPNDPAGDTADNEPPGKPKPKPGD</sequence>
<evidence type="ECO:0000256" key="1">
    <source>
        <dbReference type="SAM" id="MobiDB-lite"/>
    </source>
</evidence>
<organism evidence="2 3">
    <name type="scientific">Ancylobacter radicis</name>
    <dbReference type="NCBI Taxonomy" id="2836179"/>
    <lineage>
        <taxon>Bacteria</taxon>
        <taxon>Pseudomonadati</taxon>
        <taxon>Pseudomonadota</taxon>
        <taxon>Alphaproteobacteria</taxon>
        <taxon>Hyphomicrobiales</taxon>
        <taxon>Xanthobacteraceae</taxon>
        <taxon>Ancylobacter</taxon>
    </lineage>
</organism>
<evidence type="ECO:0000313" key="3">
    <source>
        <dbReference type="Proteomes" id="UP001166585"/>
    </source>
</evidence>
<feature type="compositionally biased region" description="Low complexity" evidence="1">
    <location>
        <begin position="49"/>
        <end position="61"/>
    </location>
</feature>
<dbReference type="NCBIfam" id="TIGR01539">
    <property type="entry name" value="portal_lambda"/>
    <property type="match status" value="1"/>
</dbReference>
<dbReference type="InterPro" id="IPR006429">
    <property type="entry name" value="Phage_lambda_portal"/>
</dbReference>
<accession>A0ABS5R9D0</accession>
<feature type="region of interest" description="Disordered" evidence="1">
    <location>
        <begin position="42"/>
        <end position="61"/>
    </location>
</feature>
<evidence type="ECO:0000313" key="2">
    <source>
        <dbReference type="EMBL" id="MBS9477737.1"/>
    </source>
</evidence>
<name>A0ABS5R9D0_9HYPH</name>
<dbReference type="Pfam" id="PF05136">
    <property type="entry name" value="Phage_portal_2"/>
    <property type="match status" value="1"/>
</dbReference>
<protein>
    <submittedName>
        <fullName evidence="2">Phage portal protein</fullName>
    </submittedName>
</protein>
<proteinExistence type="predicted"/>
<gene>
    <name evidence="2" type="ORF">KIP89_11510</name>
</gene>
<reference evidence="2" key="1">
    <citation type="submission" date="2021-05" db="EMBL/GenBank/DDBJ databases">
        <authorList>
            <person name="Sun Q."/>
            <person name="Inoue M."/>
        </authorList>
    </citation>
    <scope>NUCLEOTIDE SEQUENCE</scope>
    <source>
        <strain evidence="2">VKM B-3255</strain>
    </source>
</reference>
<comment type="caution">
    <text evidence="2">The sequence shown here is derived from an EMBL/GenBank/DDBJ whole genome shotgun (WGS) entry which is preliminary data.</text>
</comment>
<dbReference type="RefSeq" id="WP_213755581.1">
    <property type="nucleotide sequence ID" value="NZ_JAHCQH010000016.1"/>
</dbReference>